<dbReference type="AlphaFoldDB" id="A0A6J4UY80"/>
<proteinExistence type="predicted"/>
<feature type="domain" description="N-acetyltransferase" evidence="3">
    <location>
        <begin position="4"/>
        <end position="163"/>
    </location>
</feature>
<name>A0A6J4UY80_9BACT</name>
<dbReference type="PANTHER" id="PTHR43072:SF23">
    <property type="entry name" value="UPF0039 PROTEIN C11D3.02C"/>
    <property type="match status" value="1"/>
</dbReference>
<evidence type="ECO:0000313" key="4">
    <source>
        <dbReference type="EMBL" id="CAA9559459.1"/>
    </source>
</evidence>
<organism evidence="4">
    <name type="scientific">uncultured Thermomicrobiales bacterium</name>
    <dbReference type="NCBI Taxonomy" id="1645740"/>
    <lineage>
        <taxon>Bacteria</taxon>
        <taxon>Pseudomonadati</taxon>
        <taxon>Thermomicrobiota</taxon>
        <taxon>Thermomicrobia</taxon>
        <taxon>Thermomicrobiales</taxon>
        <taxon>environmental samples</taxon>
    </lineage>
</organism>
<accession>A0A6J4UY80</accession>
<dbReference type="NCBIfam" id="NF040503">
    <property type="entry name" value="resist_ArsN1a"/>
    <property type="match status" value="1"/>
</dbReference>
<evidence type="ECO:0000256" key="2">
    <source>
        <dbReference type="ARBA" id="ARBA00023315"/>
    </source>
</evidence>
<sequence>MTGLAVRAARRDDAPAIAAIYNEGIDDRTATFETEHRTASDIAAWFGTRYPVVVVTRHGTVVAFAAASAYRPRACYDGIAEFAVYVLRAARGTGAGRAAMNGLIEAATDTGFWKLVSRVFPANTASLGLLRSVGFREVGVYERHARLDGAWKDVVIVERLLVTDGPQSGGCS</sequence>
<keyword evidence="1 4" id="KW-0808">Transferase</keyword>
<dbReference type="GO" id="GO:0016747">
    <property type="term" value="F:acyltransferase activity, transferring groups other than amino-acyl groups"/>
    <property type="evidence" value="ECO:0007669"/>
    <property type="project" value="InterPro"/>
</dbReference>
<dbReference type="CDD" id="cd04301">
    <property type="entry name" value="NAT_SF"/>
    <property type="match status" value="1"/>
</dbReference>
<evidence type="ECO:0000256" key="1">
    <source>
        <dbReference type="ARBA" id="ARBA00022679"/>
    </source>
</evidence>
<dbReference type="Pfam" id="PF00583">
    <property type="entry name" value="Acetyltransf_1"/>
    <property type="match status" value="1"/>
</dbReference>
<dbReference type="InterPro" id="IPR016181">
    <property type="entry name" value="Acyl_CoA_acyltransferase"/>
</dbReference>
<reference evidence="4" key="1">
    <citation type="submission" date="2020-02" db="EMBL/GenBank/DDBJ databases">
        <authorList>
            <person name="Meier V. D."/>
        </authorList>
    </citation>
    <scope>NUCLEOTIDE SEQUENCE</scope>
    <source>
        <strain evidence="4">AVDCRST_MAG87</strain>
    </source>
</reference>
<gene>
    <name evidence="4" type="ORF">AVDCRST_MAG87-1460</name>
</gene>
<dbReference type="PROSITE" id="PS51186">
    <property type="entry name" value="GNAT"/>
    <property type="match status" value="1"/>
</dbReference>
<evidence type="ECO:0000259" key="3">
    <source>
        <dbReference type="PROSITE" id="PS51186"/>
    </source>
</evidence>
<keyword evidence="2" id="KW-0012">Acyltransferase</keyword>
<dbReference type="PANTHER" id="PTHR43072">
    <property type="entry name" value="N-ACETYLTRANSFERASE"/>
    <property type="match status" value="1"/>
</dbReference>
<protein>
    <submittedName>
        <fullName evidence="4">Acetyltransferase, GNAT family</fullName>
    </submittedName>
</protein>
<dbReference type="InterPro" id="IPR000182">
    <property type="entry name" value="GNAT_dom"/>
</dbReference>
<dbReference type="SUPFAM" id="SSF55729">
    <property type="entry name" value="Acyl-CoA N-acyltransferases (Nat)"/>
    <property type="match status" value="1"/>
</dbReference>
<dbReference type="Gene3D" id="3.40.630.30">
    <property type="match status" value="1"/>
</dbReference>
<dbReference type="EMBL" id="CADCWJ010000327">
    <property type="protein sequence ID" value="CAA9559459.1"/>
    <property type="molecule type" value="Genomic_DNA"/>
</dbReference>